<keyword evidence="2" id="KW-1185">Reference proteome</keyword>
<sequence>MPSQPYDLVKDDQDIRVPLYPEQAFYGNGLTFQAKHCLVGLAISLSGTDYQPMKSKKAFMHDYHKTEIHKPELNALRVNVYTIPG</sequence>
<dbReference type="EnsemblMetazoa" id="AEPI001488-RA">
    <property type="protein sequence ID" value="AEPI001488-PA"/>
    <property type="gene ID" value="AEPI001488"/>
</dbReference>
<protein>
    <submittedName>
        <fullName evidence="1">Uncharacterized protein</fullName>
    </submittedName>
</protein>
<name>A0A182P3K3_9DIPT</name>
<evidence type="ECO:0000313" key="2">
    <source>
        <dbReference type="Proteomes" id="UP000075885"/>
    </source>
</evidence>
<accession>A0A182P3K3</accession>
<evidence type="ECO:0000313" key="1">
    <source>
        <dbReference type="EnsemblMetazoa" id="AEPI001488-PA"/>
    </source>
</evidence>
<dbReference type="AlphaFoldDB" id="A0A182P3K3"/>
<dbReference type="Proteomes" id="UP000075885">
    <property type="component" value="Unassembled WGS sequence"/>
</dbReference>
<reference evidence="1" key="2">
    <citation type="submission" date="2020-05" db="UniProtKB">
        <authorList>
            <consortium name="EnsemblMetazoa"/>
        </authorList>
    </citation>
    <scope>IDENTIFICATION</scope>
    <source>
        <strain evidence="1">Epiroticus2</strain>
    </source>
</reference>
<reference evidence="2" key="1">
    <citation type="submission" date="2013-03" db="EMBL/GenBank/DDBJ databases">
        <title>The Genome Sequence of Anopheles epiroticus epiroticus2.</title>
        <authorList>
            <consortium name="The Broad Institute Genomics Platform"/>
            <person name="Neafsey D.E."/>
            <person name="Howell P."/>
            <person name="Walker B."/>
            <person name="Young S.K."/>
            <person name="Zeng Q."/>
            <person name="Gargeya S."/>
            <person name="Fitzgerald M."/>
            <person name="Haas B."/>
            <person name="Abouelleil A."/>
            <person name="Allen A.W."/>
            <person name="Alvarado L."/>
            <person name="Arachchi H.M."/>
            <person name="Berlin A.M."/>
            <person name="Chapman S.B."/>
            <person name="Gainer-Dewar J."/>
            <person name="Goldberg J."/>
            <person name="Griggs A."/>
            <person name="Gujja S."/>
            <person name="Hansen M."/>
            <person name="Howarth C."/>
            <person name="Imamovic A."/>
            <person name="Ireland A."/>
            <person name="Larimer J."/>
            <person name="McCowan C."/>
            <person name="Murphy C."/>
            <person name="Pearson M."/>
            <person name="Poon T.W."/>
            <person name="Priest M."/>
            <person name="Roberts A."/>
            <person name="Saif S."/>
            <person name="Shea T."/>
            <person name="Sisk P."/>
            <person name="Sykes S."/>
            <person name="Wortman J."/>
            <person name="Nusbaum C."/>
            <person name="Birren B."/>
        </authorList>
    </citation>
    <scope>NUCLEOTIDE SEQUENCE [LARGE SCALE GENOMIC DNA]</scope>
    <source>
        <strain evidence="2">Epiroticus2</strain>
    </source>
</reference>
<proteinExistence type="predicted"/>
<organism evidence="1 2">
    <name type="scientific">Anopheles epiroticus</name>
    <dbReference type="NCBI Taxonomy" id="199890"/>
    <lineage>
        <taxon>Eukaryota</taxon>
        <taxon>Metazoa</taxon>
        <taxon>Ecdysozoa</taxon>
        <taxon>Arthropoda</taxon>
        <taxon>Hexapoda</taxon>
        <taxon>Insecta</taxon>
        <taxon>Pterygota</taxon>
        <taxon>Neoptera</taxon>
        <taxon>Endopterygota</taxon>
        <taxon>Diptera</taxon>
        <taxon>Nematocera</taxon>
        <taxon>Culicoidea</taxon>
        <taxon>Culicidae</taxon>
        <taxon>Anophelinae</taxon>
        <taxon>Anopheles</taxon>
    </lineage>
</organism>
<dbReference type="VEuPathDB" id="VectorBase:AEPI001488"/>